<dbReference type="InterPro" id="IPR022559">
    <property type="entry name" value="SUP-1-like"/>
</dbReference>
<proteinExistence type="predicted"/>
<protein>
    <submittedName>
        <fullName evidence="3">Phospholipase A(2)</fullName>
    </submittedName>
</protein>
<organism evidence="2 3">
    <name type="scientific">Elaeophora elaphi</name>
    <dbReference type="NCBI Taxonomy" id="1147741"/>
    <lineage>
        <taxon>Eukaryota</taxon>
        <taxon>Metazoa</taxon>
        <taxon>Ecdysozoa</taxon>
        <taxon>Nematoda</taxon>
        <taxon>Chromadorea</taxon>
        <taxon>Rhabditida</taxon>
        <taxon>Spirurina</taxon>
        <taxon>Spiruromorpha</taxon>
        <taxon>Filarioidea</taxon>
        <taxon>Onchocercidae</taxon>
        <taxon>Elaeophora</taxon>
    </lineage>
</organism>
<keyword evidence="2" id="KW-1185">Reference proteome</keyword>
<evidence type="ECO:0000313" key="3">
    <source>
        <dbReference type="WBParaSite" id="EEL_0000853601-mRNA-1"/>
    </source>
</evidence>
<evidence type="ECO:0000256" key="1">
    <source>
        <dbReference type="SAM" id="SignalP"/>
    </source>
</evidence>
<accession>A0A0R3S1J2</accession>
<name>A0A0R3S1J2_9BILA</name>
<keyword evidence="1" id="KW-0732">Signal</keyword>
<reference evidence="3" key="1">
    <citation type="submission" date="2017-02" db="UniProtKB">
        <authorList>
            <consortium name="WormBaseParasite"/>
        </authorList>
    </citation>
    <scope>IDENTIFICATION</scope>
</reference>
<sequence>MQCLLHYYTKMLPLLIEILIVKSVASMICTDSYASNGFHSLLYGLGYGTLAQICPPDNFFFSYICCDEAYFECCIKFELWFMHNTGDDNVYFDLVVLFLLPLRRHSFCETENSNVINVFQLMKKSILFIIPIRS</sequence>
<dbReference type="AlphaFoldDB" id="A0A0R3S1J2"/>
<dbReference type="WBParaSite" id="EEL_0000853601-mRNA-1">
    <property type="protein sequence ID" value="EEL_0000853601-mRNA-1"/>
    <property type="gene ID" value="EEL_0000853601"/>
</dbReference>
<feature type="signal peptide" evidence="1">
    <location>
        <begin position="1"/>
        <end position="26"/>
    </location>
</feature>
<feature type="chain" id="PRO_5006447954" evidence="1">
    <location>
        <begin position="27"/>
        <end position="134"/>
    </location>
</feature>
<evidence type="ECO:0000313" key="2">
    <source>
        <dbReference type="Proteomes" id="UP000050640"/>
    </source>
</evidence>
<dbReference type="Pfam" id="PF10853">
    <property type="entry name" value="DUF2650"/>
    <property type="match status" value="1"/>
</dbReference>
<dbReference type="Proteomes" id="UP000050640">
    <property type="component" value="Unplaced"/>
</dbReference>